<comment type="subcellular location">
    <subcellularLocation>
        <location evidence="1">Cell membrane</location>
        <topology evidence="1">Multi-pass membrane protein</topology>
    </subcellularLocation>
</comment>
<feature type="transmembrane region" description="Helical" evidence="8">
    <location>
        <begin position="80"/>
        <end position="106"/>
    </location>
</feature>
<dbReference type="Gene3D" id="1.20.1250.20">
    <property type="entry name" value="MFS general substrate transporter like domains"/>
    <property type="match status" value="1"/>
</dbReference>
<keyword evidence="3" id="KW-1003">Cell membrane</keyword>
<keyword evidence="2" id="KW-0813">Transport</keyword>
<keyword evidence="11" id="KW-1185">Reference proteome</keyword>
<gene>
    <name evidence="10" type="ORF">G1C97_1427</name>
</gene>
<reference evidence="10 11" key="1">
    <citation type="submission" date="2020-02" db="EMBL/GenBank/DDBJ databases">
        <title>Characterization of phylogenetic diversity of novel bifidobacterial species isolated in Czech ZOOs.</title>
        <authorList>
            <person name="Lugli G.A."/>
            <person name="Vera N.B."/>
            <person name="Ventura M."/>
        </authorList>
    </citation>
    <scope>NUCLEOTIDE SEQUENCE [LARGE SCALE GENOMIC DNA]</scope>
    <source>
        <strain evidence="10 11">DSM 109959</strain>
    </source>
</reference>
<protein>
    <submittedName>
        <fullName evidence="10">MFS transporter</fullName>
    </submittedName>
</protein>
<dbReference type="EMBL" id="JAAIIG010000005">
    <property type="protein sequence ID" value="NMM98475.1"/>
    <property type="molecule type" value="Genomic_DNA"/>
</dbReference>
<dbReference type="PROSITE" id="PS50850">
    <property type="entry name" value="MFS"/>
    <property type="match status" value="1"/>
</dbReference>
<dbReference type="Pfam" id="PF07690">
    <property type="entry name" value="MFS_1"/>
    <property type="match status" value="1"/>
</dbReference>
<dbReference type="InterPro" id="IPR020846">
    <property type="entry name" value="MFS_dom"/>
</dbReference>
<evidence type="ECO:0000256" key="8">
    <source>
        <dbReference type="SAM" id="Phobius"/>
    </source>
</evidence>
<feature type="compositionally biased region" description="Polar residues" evidence="7">
    <location>
        <begin position="10"/>
        <end position="44"/>
    </location>
</feature>
<keyword evidence="5 8" id="KW-1133">Transmembrane helix</keyword>
<proteinExistence type="predicted"/>
<dbReference type="InterPro" id="IPR036259">
    <property type="entry name" value="MFS_trans_sf"/>
</dbReference>
<evidence type="ECO:0000259" key="9">
    <source>
        <dbReference type="PROSITE" id="PS50850"/>
    </source>
</evidence>
<evidence type="ECO:0000256" key="6">
    <source>
        <dbReference type="ARBA" id="ARBA00023136"/>
    </source>
</evidence>
<evidence type="ECO:0000256" key="7">
    <source>
        <dbReference type="SAM" id="MobiDB-lite"/>
    </source>
</evidence>
<feature type="domain" description="Major facilitator superfamily (MFS) profile" evidence="9">
    <location>
        <begin position="79"/>
        <end position="479"/>
    </location>
</feature>
<evidence type="ECO:0000313" key="10">
    <source>
        <dbReference type="EMBL" id="NMM98475.1"/>
    </source>
</evidence>
<evidence type="ECO:0000256" key="3">
    <source>
        <dbReference type="ARBA" id="ARBA00022475"/>
    </source>
</evidence>
<evidence type="ECO:0000313" key="11">
    <source>
        <dbReference type="Proteomes" id="UP000543419"/>
    </source>
</evidence>
<dbReference type="SUPFAM" id="SSF103473">
    <property type="entry name" value="MFS general substrate transporter"/>
    <property type="match status" value="1"/>
</dbReference>
<feature type="transmembrane region" description="Helical" evidence="8">
    <location>
        <begin position="388"/>
        <end position="413"/>
    </location>
</feature>
<evidence type="ECO:0000256" key="4">
    <source>
        <dbReference type="ARBA" id="ARBA00022692"/>
    </source>
</evidence>
<feature type="transmembrane region" description="Helical" evidence="8">
    <location>
        <begin position="453"/>
        <end position="474"/>
    </location>
</feature>
<dbReference type="PANTHER" id="PTHR43266:SF9">
    <property type="entry name" value="PERMEASE, MAJOR FACILITATOR SUPERFAMILY-RELATED"/>
    <property type="match status" value="1"/>
</dbReference>
<feature type="transmembrane region" description="Helical" evidence="8">
    <location>
        <begin position="360"/>
        <end position="382"/>
    </location>
</feature>
<evidence type="ECO:0000256" key="5">
    <source>
        <dbReference type="ARBA" id="ARBA00022989"/>
    </source>
</evidence>
<dbReference type="GO" id="GO:0022857">
    <property type="term" value="F:transmembrane transporter activity"/>
    <property type="evidence" value="ECO:0007669"/>
    <property type="project" value="InterPro"/>
</dbReference>
<evidence type="ECO:0000256" key="1">
    <source>
        <dbReference type="ARBA" id="ARBA00004651"/>
    </source>
</evidence>
<feature type="transmembrane region" description="Helical" evidence="8">
    <location>
        <begin position="293"/>
        <end position="319"/>
    </location>
</feature>
<dbReference type="PANTHER" id="PTHR43266">
    <property type="entry name" value="MACROLIDE-EFFLUX PROTEIN"/>
    <property type="match status" value="1"/>
</dbReference>
<feature type="transmembrane region" description="Helical" evidence="8">
    <location>
        <begin position="331"/>
        <end position="353"/>
    </location>
</feature>
<keyword evidence="6 8" id="KW-0472">Membrane</keyword>
<keyword evidence="4 8" id="KW-0812">Transmembrane</keyword>
<dbReference type="AlphaFoldDB" id="A0A7Y0HVP2"/>
<feature type="region of interest" description="Disordered" evidence="7">
    <location>
        <begin position="1"/>
        <end position="68"/>
    </location>
</feature>
<dbReference type="Proteomes" id="UP000543419">
    <property type="component" value="Unassembled WGS sequence"/>
</dbReference>
<feature type="transmembrane region" description="Helical" evidence="8">
    <location>
        <begin position="112"/>
        <end position="137"/>
    </location>
</feature>
<comment type="caution">
    <text evidence="10">The sequence shown here is derived from an EMBL/GenBank/DDBJ whole genome shotgun (WGS) entry which is preliminary data.</text>
</comment>
<organism evidence="10 11">
    <name type="scientific">Bifidobacterium olomucense</name>
    <dbReference type="NCBI Taxonomy" id="2675324"/>
    <lineage>
        <taxon>Bacteria</taxon>
        <taxon>Bacillati</taxon>
        <taxon>Actinomycetota</taxon>
        <taxon>Actinomycetes</taxon>
        <taxon>Bifidobacteriales</taxon>
        <taxon>Bifidobacteriaceae</taxon>
        <taxon>Bifidobacterium</taxon>
    </lineage>
</organism>
<name>A0A7Y0HVP2_9BIFI</name>
<feature type="transmembrane region" description="Helical" evidence="8">
    <location>
        <begin position="425"/>
        <end position="447"/>
    </location>
</feature>
<feature type="transmembrane region" description="Helical" evidence="8">
    <location>
        <begin position="232"/>
        <end position="256"/>
    </location>
</feature>
<dbReference type="InterPro" id="IPR011701">
    <property type="entry name" value="MFS"/>
</dbReference>
<evidence type="ECO:0000256" key="2">
    <source>
        <dbReference type="ARBA" id="ARBA00022448"/>
    </source>
</evidence>
<feature type="transmembrane region" description="Helical" evidence="8">
    <location>
        <begin position="149"/>
        <end position="174"/>
    </location>
</feature>
<accession>A0A7Y0HVP2</accession>
<sequence length="498" mass="52702">MTDLRASHTPLPSHTPRTFRAKSTSQALKTSPKQPNRAKSTLTAPKTPVSHENRVSAPINPPNAHESREKYASPLLSRDFILLVAGQGISLFGNLMLRFAMAMWVLDQTGSATVFASILAISVVPTIIFSPFGGVLADRMNRRTIMVALDAISAILVLASALTFAAIGFNLVAIGTMQVLLAVLGAFETPTVQAALPQMFREHGQGTLRKAMAVVNQVQQLGSLLPSFLGGVLYSLTGIRPMMIIAVASFASAAALERFIRLAAPDRGNEKLPTPVEDLKTGIRFLVKDRPNVFALLLYAAGLNFVIIGNAAVGFPYVIRTVLGFDATVYGIADGLVGVSGVIGAFVAGFFAARLTMRKFPAAMVALAVSLLPQGLVFLLPASAWVKLIVLVGFTFGTMIASCFSNLIALPTIQLNTPDAITGKVMAMVAAISMCAQPLGQMAYGWAFDHMPVAAVLLISAALLGAGAVVSVPLSKRFEDEQGIARNNGPFRKKGAIT</sequence>
<dbReference type="GO" id="GO:0005886">
    <property type="term" value="C:plasma membrane"/>
    <property type="evidence" value="ECO:0007669"/>
    <property type="project" value="UniProtKB-SubCell"/>
</dbReference>
<dbReference type="CDD" id="cd06173">
    <property type="entry name" value="MFS_MefA_like"/>
    <property type="match status" value="1"/>
</dbReference>